<evidence type="ECO:0000313" key="4">
    <source>
        <dbReference type="EMBL" id="MDP8084446.1"/>
    </source>
</evidence>
<dbReference type="OrthoDB" id="9804309at2"/>
<dbReference type="Gene3D" id="2.40.30.70">
    <property type="entry name" value="YaeB-like"/>
    <property type="match status" value="1"/>
</dbReference>
<dbReference type="Pfam" id="PF01980">
    <property type="entry name" value="TrmO_N"/>
    <property type="match status" value="1"/>
</dbReference>
<keyword evidence="7" id="KW-1185">Reference proteome</keyword>
<keyword evidence="5" id="KW-0808">Transferase</keyword>
<dbReference type="PANTHER" id="PTHR12818:SF0">
    <property type="entry name" value="TRNA (ADENINE(37)-N6)-METHYLTRANSFERASE"/>
    <property type="match status" value="1"/>
</dbReference>
<reference evidence="4 7" key="3">
    <citation type="journal article" date="2023" name="Front. Microbiol.">
        <title>Phylogeography and host specificity of Pasteurellaceae pathogenic to sea-farmed fish in the north-east Atlantic.</title>
        <authorList>
            <person name="Gulla S."/>
            <person name="Colquhoun D.J."/>
            <person name="Olsen A.B."/>
            <person name="Spilsberg B."/>
            <person name="Lagesen K."/>
            <person name="Aakesson C.P."/>
            <person name="Strom S."/>
            <person name="Manji F."/>
            <person name="Birkbeck T.H."/>
            <person name="Nilsen H.K."/>
        </authorList>
    </citation>
    <scope>NUCLEOTIDE SEQUENCE [LARGE SCALE GENOMIC DNA]</scope>
    <source>
        <strain evidence="4 7">VIO11850</strain>
    </source>
</reference>
<dbReference type="InterPro" id="IPR036413">
    <property type="entry name" value="YaeB-like_sf"/>
</dbReference>
<dbReference type="PROSITE" id="PS01318">
    <property type="entry name" value="TSAA_1"/>
    <property type="match status" value="1"/>
</dbReference>
<dbReference type="PANTHER" id="PTHR12818">
    <property type="entry name" value="TRNA (ADENINE(37)-N6)-METHYLTRANSFERASE"/>
    <property type="match status" value="1"/>
</dbReference>
<dbReference type="RefSeq" id="WP_090920493.1">
    <property type="nucleotide sequence ID" value="NZ_CP016180.1"/>
</dbReference>
<dbReference type="Proteomes" id="UP000198883">
    <property type="component" value="Unassembled WGS sequence"/>
</dbReference>
<dbReference type="Gene3D" id="3.30.2310.10">
    <property type="entry name" value="YaeB-like"/>
    <property type="match status" value="1"/>
</dbReference>
<name>A0A1H7V2W7_9PAST</name>
<dbReference type="InterPro" id="IPR036414">
    <property type="entry name" value="YaeB_N_sf"/>
</dbReference>
<dbReference type="InterPro" id="IPR023368">
    <property type="entry name" value="UPF0066_cons_site"/>
</dbReference>
<evidence type="ECO:0000256" key="1">
    <source>
        <dbReference type="ARBA" id="ARBA00022691"/>
    </source>
</evidence>
<dbReference type="EMBL" id="FOBN01000003">
    <property type="protein sequence ID" value="SEM03493.1"/>
    <property type="molecule type" value="Genomic_DNA"/>
</dbReference>
<dbReference type="CDD" id="cd09281">
    <property type="entry name" value="UPF0066"/>
    <property type="match status" value="1"/>
</dbReference>
<dbReference type="STRING" id="97481.SAMN05444853_103136"/>
<organism evidence="5 6">
    <name type="scientific">Phocoenobacter skyensis</name>
    <dbReference type="NCBI Taxonomy" id="97481"/>
    <lineage>
        <taxon>Bacteria</taxon>
        <taxon>Pseudomonadati</taxon>
        <taxon>Pseudomonadota</taxon>
        <taxon>Gammaproteobacteria</taxon>
        <taxon>Pasteurellales</taxon>
        <taxon>Pasteurellaceae</taxon>
        <taxon>Phocoenobacter</taxon>
    </lineage>
</organism>
<accession>A0A1H7V2W7</accession>
<dbReference type="InterPro" id="IPR023370">
    <property type="entry name" value="TrmO-like_N"/>
</dbReference>
<sequence>MMELQPITCYPVGIIHTPYGEKFSVPRQPNLVAEGKGILRLLPPYNTEESVRGLSEFSHLWLLFQFHHIPQGKVQTTVRPPRLGGNQRVGVFASRSTHRPNPIGLSKVALEKIEYNNGEVLLYLGSVDLVDGTPILDIKPYLAYADSEVNAKSGFAQHKPTPKLTVTFTQEAKQAVTSCQKFAKYQIDDPIAFIRDVIAQDPRPAYQQGKLTDRVYGMLLAECNIRWKIDTENPYQAIVVEIKNTQNFKK</sequence>
<keyword evidence="5" id="KW-0489">Methyltransferase</keyword>
<dbReference type="SUPFAM" id="SSF118196">
    <property type="entry name" value="YaeB-like"/>
    <property type="match status" value="1"/>
</dbReference>
<evidence type="ECO:0000313" key="7">
    <source>
        <dbReference type="Proteomes" id="UP001224812"/>
    </source>
</evidence>
<comment type="similarity">
    <text evidence="2">Belongs to the tRNA methyltransferase O family.</text>
</comment>
<evidence type="ECO:0000256" key="2">
    <source>
        <dbReference type="ARBA" id="ARBA00033753"/>
    </source>
</evidence>
<dbReference type="NCBIfam" id="TIGR00104">
    <property type="entry name" value="tRNA_TsaA"/>
    <property type="match status" value="1"/>
</dbReference>
<feature type="domain" description="TsaA-like" evidence="3">
    <location>
        <begin position="9"/>
        <end position="150"/>
    </location>
</feature>
<dbReference type="AlphaFoldDB" id="A0A1H7V2W7"/>
<dbReference type="Pfam" id="PF18389">
    <property type="entry name" value="TrmO_C"/>
    <property type="match status" value="1"/>
</dbReference>
<dbReference type="GO" id="GO:0089715">
    <property type="term" value="F:tRNA (L-threonylcarbamoyladenosine(37)-C2) methyltransferase activity"/>
    <property type="evidence" value="ECO:0007669"/>
    <property type="project" value="TreeGrafter"/>
</dbReference>
<evidence type="ECO:0000259" key="3">
    <source>
        <dbReference type="PROSITE" id="PS51668"/>
    </source>
</evidence>
<dbReference type="PROSITE" id="PS51668">
    <property type="entry name" value="TSAA_2"/>
    <property type="match status" value="1"/>
</dbReference>
<dbReference type="InterPro" id="IPR040372">
    <property type="entry name" value="YaeB-like"/>
</dbReference>
<reference evidence="6" key="1">
    <citation type="submission" date="2016-10" db="EMBL/GenBank/DDBJ databases">
        <authorList>
            <person name="Varghese N."/>
            <person name="Submissions S."/>
        </authorList>
    </citation>
    <scope>NUCLEOTIDE SEQUENCE [LARGE SCALE GENOMIC DNA]</scope>
    <source>
        <strain evidence="6">DSM 24204</strain>
    </source>
</reference>
<dbReference type="GeneID" id="83545218"/>
<dbReference type="Proteomes" id="UP001224812">
    <property type="component" value="Unassembled WGS sequence"/>
</dbReference>
<dbReference type="InterPro" id="IPR041369">
    <property type="entry name" value="TrmO_C"/>
</dbReference>
<dbReference type="GO" id="GO:0032259">
    <property type="term" value="P:methylation"/>
    <property type="evidence" value="ECO:0007669"/>
    <property type="project" value="UniProtKB-KW"/>
</dbReference>
<dbReference type="FunFam" id="2.40.30.70:FF:000001">
    <property type="entry name" value="tRNA (N6-threonylcarbamoyladenosine(37)-N6)-methyltransferase TrmO"/>
    <property type="match status" value="1"/>
</dbReference>
<evidence type="ECO:0000313" key="6">
    <source>
        <dbReference type="Proteomes" id="UP000198883"/>
    </source>
</evidence>
<reference evidence="5" key="2">
    <citation type="submission" date="2016-10" db="EMBL/GenBank/DDBJ databases">
        <authorList>
            <person name="de Groot N.N."/>
        </authorList>
    </citation>
    <scope>NUCLEOTIDE SEQUENCE [LARGE SCALE GENOMIC DNA]</scope>
    <source>
        <strain evidence="5">DSM 24204</strain>
    </source>
</reference>
<gene>
    <name evidence="4" type="primary">tsaA</name>
    <name evidence="4" type="ORF">QJT92_00680</name>
    <name evidence="5" type="ORF">SAMN05444853_103136</name>
</gene>
<protein>
    <submittedName>
        <fullName evidence="4">tRNA (N6-threonylcarbamoyladenosine(37)-N6)-methyltransferase TrmO</fullName>
    </submittedName>
    <submittedName>
        <fullName evidence="5">tRNA-Thr(GGU) m(6)t(6)A37 methyltransferase TsaA</fullName>
    </submittedName>
</protein>
<keyword evidence="1" id="KW-0949">S-adenosyl-L-methionine</keyword>
<dbReference type="EMBL" id="JASAVS010000001">
    <property type="protein sequence ID" value="MDP8084446.1"/>
    <property type="molecule type" value="Genomic_DNA"/>
</dbReference>
<evidence type="ECO:0000313" key="5">
    <source>
        <dbReference type="EMBL" id="SEM03493.1"/>
    </source>
</evidence>
<proteinExistence type="inferred from homology"/>